<dbReference type="InterPro" id="IPR018484">
    <property type="entry name" value="FGGY_N"/>
</dbReference>
<evidence type="ECO:0000259" key="5">
    <source>
        <dbReference type="Pfam" id="PF21546"/>
    </source>
</evidence>
<feature type="domain" description="Carbohydrate kinase FGGY N-terminal" evidence="4">
    <location>
        <begin position="5"/>
        <end position="239"/>
    </location>
</feature>
<keyword evidence="8" id="KW-1185">Reference proteome</keyword>
<dbReference type="Gene3D" id="3.30.420.40">
    <property type="match status" value="2"/>
</dbReference>
<feature type="domain" description="Carbohydrate kinase FGGY C-terminal" evidence="5">
    <location>
        <begin position="247"/>
        <end position="423"/>
    </location>
</feature>
<reference evidence="7 8" key="1">
    <citation type="submission" date="2017-07" db="EMBL/GenBank/DDBJ databases">
        <title>Phylogenetic study on the rhizospheric bacterium Ochrobactrum sp. A44.</title>
        <authorList>
            <person name="Krzyzanowska D.M."/>
            <person name="Ossowicki A."/>
            <person name="Rajewska M."/>
            <person name="Maciag T."/>
            <person name="Kaczynski Z."/>
            <person name="Czerwicka M."/>
            <person name="Jafra S."/>
        </authorList>
    </citation>
    <scope>NUCLEOTIDE SEQUENCE [LARGE SCALE GENOMIC DNA]</scope>
    <source>
        <strain evidence="7 8">CCUG 30717</strain>
    </source>
</reference>
<dbReference type="STRING" id="419475.A8A54_13930"/>
<evidence type="ECO:0000313" key="7">
    <source>
        <dbReference type="EMBL" id="OYR20990.1"/>
    </source>
</evidence>
<organism evidence="7 8">
    <name type="scientific">Brucella pseudogrignonensis</name>
    <dbReference type="NCBI Taxonomy" id="419475"/>
    <lineage>
        <taxon>Bacteria</taxon>
        <taxon>Pseudomonadati</taxon>
        <taxon>Pseudomonadota</taxon>
        <taxon>Alphaproteobacteria</taxon>
        <taxon>Hyphomicrobiales</taxon>
        <taxon>Brucellaceae</taxon>
        <taxon>Brucella/Ochrobactrum group</taxon>
        <taxon>Brucella</taxon>
    </lineage>
</organism>
<dbReference type="GO" id="GO:0005975">
    <property type="term" value="P:carbohydrate metabolic process"/>
    <property type="evidence" value="ECO:0007669"/>
    <property type="project" value="InterPro"/>
</dbReference>
<dbReference type="CDD" id="cd07772">
    <property type="entry name" value="ASKHA_NBD_FGGY_NaCK-like"/>
    <property type="match status" value="1"/>
</dbReference>
<evidence type="ECO:0000256" key="3">
    <source>
        <dbReference type="ARBA" id="ARBA00022777"/>
    </source>
</evidence>
<dbReference type="InterPro" id="IPR050406">
    <property type="entry name" value="FGGY_Carb_Kinase"/>
</dbReference>
<dbReference type="Pfam" id="PF21546">
    <property type="entry name" value="FGGY_C_2"/>
    <property type="match status" value="1"/>
</dbReference>
<gene>
    <name evidence="7" type="ORF">CEV34_5180</name>
    <name evidence="6" type="ORF">EHE22_04305</name>
</gene>
<dbReference type="PANTHER" id="PTHR43095:SF5">
    <property type="entry name" value="XYLULOSE KINASE"/>
    <property type="match status" value="1"/>
</dbReference>
<name>A0A256G1Y4_9HYPH</name>
<comment type="caution">
    <text evidence="7">The sequence shown here is derived from an EMBL/GenBank/DDBJ whole genome shotgun (WGS) entry which is preliminary data.</text>
</comment>
<reference evidence="6 9" key="2">
    <citation type="submission" date="2018-11" db="EMBL/GenBank/DDBJ databases">
        <title>Genome sequencing and analysis.</title>
        <authorList>
            <person name="Huang Y.-T."/>
        </authorList>
    </citation>
    <scope>NUCLEOTIDE SEQUENCE [LARGE SCALE GENOMIC DNA]</scope>
    <source>
        <strain evidence="6 9">SHIN</strain>
    </source>
</reference>
<comment type="similarity">
    <text evidence="1">Belongs to the FGGY kinase family.</text>
</comment>
<evidence type="ECO:0000313" key="6">
    <source>
        <dbReference type="EMBL" id="NNV19653.1"/>
    </source>
</evidence>
<evidence type="ECO:0000313" key="8">
    <source>
        <dbReference type="Proteomes" id="UP000216188"/>
    </source>
</evidence>
<dbReference type="EMBL" id="PKQI01000001">
    <property type="protein sequence ID" value="NNV19653.1"/>
    <property type="molecule type" value="Genomic_DNA"/>
</dbReference>
<dbReference type="AlphaFoldDB" id="A0A256G1Y4"/>
<dbReference type="PANTHER" id="PTHR43095">
    <property type="entry name" value="SUGAR KINASE"/>
    <property type="match status" value="1"/>
</dbReference>
<evidence type="ECO:0000259" key="4">
    <source>
        <dbReference type="Pfam" id="PF00370"/>
    </source>
</evidence>
<evidence type="ECO:0000313" key="9">
    <source>
        <dbReference type="Proteomes" id="UP000526233"/>
    </source>
</evidence>
<proteinExistence type="inferred from homology"/>
<sequence>MKHIAILDVGKTNAKTVLLDAVSGEEVAVRRIPNTVLHDGPYPHYDLETLWGFFLKSLTEFAKAPGFDAISITTHGASAVLLDKDGELAMPMLDYEHDYGAETREAYARIKPDFALTYSPTLSLGLNVGAQLHYLKTVFPEQFAETALVVTYPQYWAYRLTGVPAVELTSLGCHTDLWLPKSGTYSSLVESLGLEGKFPPLRSAFDALDNLLPELAQEIGLIAPVPVYCGIHDSNASLLAHLMDREPPFSVVSTGTWVVSFAVGGDLEGLDPKRDTLANVDAYGRAVPSARYMGGREFDMMTANLMPPSEQEHERVLDQVLVHGIMALPSAVPGCGPYPDTSLRWLNAEDASPAERYVASCLYAALMTQSCLELLGADGPIIVEGPFAANSIYIHALAGFAGRVVVAVSGTTGTAMGAALLAGAAVPAMAERIFNPANEKYKNYKIQWLDSIN</sequence>
<dbReference type="GO" id="GO:0016301">
    <property type="term" value="F:kinase activity"/>
    <property type="evidence" value="ECO:0007669"/>
    <property type="project" value="UniProtKB-KW"/>
</dbReference>
<dbReference type="Proteomes" id="UP000216188">
    <property type="component" value="Unassembled WGS sequence"/>
</dbReference>
<keyword evidence="3 7" id="KW-0418">Kinase</keyword>
<dbReference type="InterPro" id="IPR049382">
    <property type="entry name" value="FGGY_C_2"/>
</dbReference>
<dbReference type="InterPro" id="IPR043129">
    <property type="entry name" value="ATPase_NBD"/>
</dbReference>
<evidence type="ECO:0000256" key="1">
    <source>
        <dbReference type="ARBA" id="ARBA00009156"/>
    </source>
</evidence>
<dbReference type="EMBL" id="NNRM01000049">
    <property type="protein sequence ID" value="OYR20990.1"/>
    <property type="molecule type" value="Genomic_DNA"/>
</dbReference>
<protein>
    <submittedName>
        <fullName evidence="6 7">Carbohydrate kinase</fullName>
    </submittedName>
</protein>
<dbReference type="Pfam" id="PF00370">
    <property type="entry name" value="FGGY_N"/>
    <property type="match status" value="1"/>
</dbReference>
<evidence type="ECO:0000256" key="2">
    <source>
        <dbReference type="ARBA" id="ARBA00022679"/>
    </source>
</evidence>
<dbReference type="RefSeq" id="WP_094544728.1">
    <property type="nucleotide sequence ID" value="NZ_CAXURC020000002.1"/>
</dbReference>
<accession>A0A256G1Y4</accession>
<dbReference type="Proteomes" id="UP000526233">
    <property type="component" value="Unassembled WGS sequence"/>
</dbReference>
<dbReference type="SUPFAM" id="SSF53067">
    <property type="entry name" value="Actin-like ATPase domain"/>
    <property type="match status" value="2"/>
</dbReference>
<keyword evidence="2" id="KW-0808">Transferase</keyword>